<dbReference type="Proteomes" id="UP000705230">
    <property type="component" value="Unassembled WGS sequence"/>
</dbReference>
<reference evidence="2" key="1">
    <citation type="submission" date="2020-10" db="EMBL/GenBank/DDBJ databases">
        <title>Microbiome of the Black Sea water column analyzed by genome centric metagenomics.</title>
        <authorList>
            <person name="Cabello-Yeves P.J."/>
            <person name="Callieri C."/>
            <person name="Picazo A."/>
            <person name="Mehrshad M."/>
            <person name="Haro-Moreno J.M."/>
            <person name="Roda-Garcia J."/>
            <person name="Dzembekova N."/>
            <person name="Slabakova V."/>
            <person name="Slabakova N."/>
            <person name="Moncheva S."/>
            <person name="Rodriguez-Valera F."/>
        </authorList>
    </citation>
    <scope>NUCLEOTIDE SEQUENCE</scope>
    <source>
        <strain evidence="2">BS30m-G43</strain>
    </source>
</reference>
<dbReference type="SUPFAM" id="SSF56112">
    <property type="entry name" value="Protein kinase-like (PK-like)"/>
    <property type="match status" value="1"/>
</dbReference>
<dbReference type="AlphaFoldDB" id="A0A937M0D1"/>
<accession>A0A937M0D1</accession>
<dbReference type="Pfam" id="PF01636">
    <property type="entry name" value="APH"/>
    <property type="match status" value="1"/>
</dbReference>
<dbReference type="InterPro" id="IPR011009">
    <property type="entry name" value="Kinase-like_dom_sf"/>
</dbReference>
<protein>
    <submittedName>
        <fullName evidence="2">Phosphotransferase</fullName>
    </submittedName>
</protein>
<gene>
    <name evidence="2" type="ORF">ISR29_03595</name>
</gene>
<evidence type="ECO:0000313" key="2">
    <source>
        <dbReference type="EMBL" id="MBL6903267.1"/>
    </source>
</evidence>
<comment type="caution">
    <text evidence="2">The sequence shown here is derived from an EMBL/GenBank/DDBJ whole genome shotgun (WGS) entry which is preliminary data.</text>
</comment>
<organism evidence="2 3">
    <name type="scientific">SAR86 cluster bacterium</name>
    <dbReference type="NCBI Taxonomy" id="2030880"/>
    <lineage>
        <taxon>Bacteria</taxon>
        <taxon>Pseudomonadati</taxon>
        <taxon>Pseudomonadota</taxon>
        <taxon>Gammaproteobacteria</taxon>
        <taxon>SAR86 cluster</taxon>
    </lineage>
</organism>
<dbReference type="Gene3D" id="3.30.200.20">
    <property type="entry name" value="Phosphorylase Kinase, domain 1"/>
    <property type="match status" value="1"/>
</dbReference>
<evidence type="ECO:0000313" key="3">
    <source>
        <dbReference type="Proteomes" id="UP000705230"/>
    </source>
</evidence>
<dbReference type="InterPro" id="IPR002575">
    <property type="entry name" value="Aminoglycoside_PTrfase"/>
</dbReference>
<proteinExistence type="predicted"/>
<dbReference type="Gene3D" id="3.90.1200.10">
    <property type="match status" value="1"/>
</dbReference>
<name>A0A937M0D1_9GAMM</name>
<evidence type="ECO:0000259" key="1">
    <source>
        <dbReference type="Pfam" id="PF01636"/>
    </source>
</evidence>
<dbReference type="EMBL" id="JADHSG010000003">
    <property type="protein sequence ID" value="MBL6903267.1"/>
    <property type="molecule type" value="Genomic_DNA"/>
</dbReference>
<feature type="domain" description="Aminoglycoside phosphotransferase" evidence="1">
    <location>
        <begin position="26"/>
        <end position="234"/>
    </location>
</feature>
<sequence>MKESEIIELATQCGYECERAIALKLEASGREYWRLIYNSNHLVLCFLDKSNGNHLEFYNLAEMLSSHNVNVPKVLLHNPELGITIQEDLGDDDLLEILNESNKTELTHKSLELLIQIQEIPNLDVQNLSADELLDQISLFSEVFCKEFLEIEADKSILELSAATIKNLSDHPKLNCHFDFERRNLIASEANVISVIDFQDLCIGPIGIDLAGILLDHYLIFDESFVKDSLAFYKTKSAVDLNADELFECFRWGGIQRNMRILGTLSRLYMNNKRSFRLNDLPMILDNLINILPNNWSCKNYMLDTIKPRLTEKLASL</sequence>